<evidence type="ECO:0000313" key="2">
    <source>
        <dbReference type="EMBL" id="MBB4149814.1"/>
    </source>
</evidence>
<dbReference type="Proteomes" id="UP000590524">
    <property type="component" value="Unassembled WGS sequence"/>
</dbReference>
<evidence type="ECO:0000256" key="1">
    <source>
        <dbReference type="SAM" id="Phobius"/>
    </source>
</evidence>
<feature type="transmembrane region" description="Helical" evidence="1">
    <location>
        <begin position="13"/>
        <end position="38"/>
    </location>
</feature>
<proteinExistence type="predicted"/>
<keyword evidence="1" id="KW-0472">Membrane</keyword>
<organism evidence="2 3">
    <name type="scientific">Sphingobium scionense</name>
    <dbReference type="NCBI Taxonomy" id="1404341"/>
    <lineage>
        <taxon>Bacteria</taxon>
        <taxon>Pseudomonadati</taxon>
        <taxon>Pseudomonadota</taxon>
        <taxon>Alphaproteobacteria</taxon>
        <taxon>Sphingomonadales</taxon>
        <taxon>Sphingomonadaceae</taxon>
        <taxon>Sphingobium</taxon>
    </lineage>
</organism>
<dbReference type="EMBL" id="JACIEU010000015">
    <property type="protein sequence ID" value="MBB4149814.1"/>
    <property type="molecule type" value="Genomic_DNA"/>
</dbReference>
<sequence>MIYSANYLTPHNILLIGGAMAGVIAAGLWLWSTFAAITREQVVAKRKRDAAKKGVEPNLAGISIDGFDPVETLRKQSKINAAAALLTGLAIISQTLSSFID</sequence>
<dbReference type="RefSeq" id="WP_188083309.1">
    <property type="nucleotide sequence ID" value="NZ_JACIEU010000015.1"/>
</dbReference>
<dbReference type="AlphaFoldDB" id="A0A7W6LST1"/>
<accession>A0A7W6LST1</accession>
<keyword evidence="3" id="KW-1185">Reference proteome</keyword>
<keyword evidence="1" id="KW-0812">Transmembrane</keyword>
<protein>
    <submittedName>
        <fullName evidence="2">Uncharacterized protein</fullName>
    </submittedName>
</protein>
<reference evidence="2 3" key="1">
    <citation type="submission" date="2020-08" db="EMBL/GenBank/DDBJ databases">
        <title>Genomic Encyclopedia of Type Strains, Phase IV (KMG-IV): sequencing the most valuable type-strain genomes for metagenomic binning, comparative biology and taxonomic classification.</title>
        <authorList>
            <person name="Goeker M."/>
        </authorList>
    </citation>
    <scope>NUCLEOTIDE SEQUENCE [LARGE SCALE GENOMIC DNA]</scope>
    <source>
        <strain evidence="2 3">DSM 19371</strain>
    </source>
</reference>
<comment type="caution">
    <text evidence="2">The sequence shown here is derived from an EMBL/GenBank/DDBJ whole genome shotgun (WGS) entry which is preliminary data.</text>
</comment>
<gene>
    <name evidence="2" type="ORF">GGQ90_003608</name>
</gene>
<name>A0A7W6LST1_9SPHN</name>
<evidence type="ECO:0000313" key="3">
    <source>
        <dbReference type="Proteomes" id="UP000590524"/>
    </source>
</evidence>
<keyword evidence="1" id="KW-1133">Transmembrane helix</keyword>